<evidence type="ECO:0000256" key="7">
    <source>
        <dbReference type="ARBA" id="ARBA00023136"/>
    </source>
</evidence>
<dbReference type="GO" id="GO:0015297">
    <property type="term" value="F:antiporter activity"/>
    <property type="evidence" value="ECO:0007669"/>
    <property type="project" value="UniProtKB-KW"/>
</dbReference>
<protein>
    <submittedName>
        <fullName evidence="11">Na+/H+ antiporter NhaC family protein</fullName>
    </submittedName>
</protein>
<dbReference type="RefSeq" id="WP_316429326.1">
    <property type="nucleotide sequence ID" value="NZ_CP053586.1"/>
</dbReference>
<dbReference type="AlphaFoldDB" id="A0AA96WEH8"/>
<evidence type="ECO:0000256" key="6">
    <source>
        <dbReference type="ARBA" id="ARBA00022989"/>
    </source>
</evidence>
<dbReference type="GO" id="GO:0005886">
    <property type="term" value="C:plasma membrane"/>
    <property type="evidence" value="ECO:0007669"/>
    <property type="project" value="UniProtKB-SubCell"/>
</dbReference>
<dbReference type="InterPro" id="IPR018461">
    <property type="entry name" value="Na/H_Antiport_NhaC-like_C"/>
</dbReference>
<feature type="transmembrane region" description="Helical" evidence="9">
    <location>
        <begin position="287"/>
        <end position="315"/>
    </location>
</feature>
<evidence type="ECO:0000256" key="9">
    <source>
        <dbReference type="SAM" id="Phobius"/>
    </source>
</evidence>
<keyword evidence="7 9" id="KW-0472">Membrane</keyword>
<proteinExistence type="inferred from homology"/>
<keyword evidence="6 9" id="KW-1133">Transmembrane helix</keyword>
<feature type="transmembrane region" description="Helical" evidence="9">
    <location>
        <begin position="223"/>
        <end position="241"/>
    </location>
</feature>
<feature type="transmembrane region" description="Helical" evidence="9">
    <location>
        <begin position="248"/>
        <end position="267"/>
    </location>
</feature>
<feature type="domain" description="Na+/H+ antiporter NhaC-like C-terminal" evidence="10">
    <location>
        <begin position="149"/>
        <end position="433"/>
    </location>
</feature>
<feature type="transmembrane region" description="Helical" evidence="9">
    <location>
        <begin position="97"/>
        <end position="130"/>
    </location>
</feature>
<evidence type="ECO:0000256" key="4">
    <source>
        <dbReference type="ARBA" id="ARBA00022475"/>
    </source>
</evidence>
<evidence type="ECO:0000256" key="2">
    <source>
        <dbReference type="ARBA" id="ARBA00022448"/>
    </source>
</evidence>
<evidence type="ECO:0000259" key="10">
    <source>
        <dbReference type="Pfam" id="PF03553"/>
    </source>
</evidence>
<comment type="similarity">
    <text evidence="8">Belongs to the NhaC Na(+)/H(+) (TC 2.A.35) antiporter family.</text>
</comment>
<feature type="transmembrane region" description="Helical" evidence="9">
    <location>
        <begin position="413"/>
        <end position="433"/>
    </location>
</feature>
<feature type="transmembrane region" description="Helical" evidence="9">
    <location>
        <begin position="336"/>
        <end position="360"/>
    </location>
</feature>
<gene>
    <name evidence="11" type="ORF">HJG54_13910</name>
</gene>
<keyword evidence="3" id="KW-0050">Antiport</keyword>
<keyword evidence="4" id="KW-1003">Cell membrane</keyword>
<evidence type="ECO:0000313" key="11">
    <source>
        <dbReference type="EMBL" id="WNZ23843.1"/>
    </source>
</evidence>
<evidence type="ECO:0000256" key="8">
    <source>
        <dbReference type="ARBA" id="ARBA00038435"/>
    </source>
</evidence>
<organism evidence="11">
    <name type="scientific">Leptolyngbya sp. NK1-12</name>
    <dbReference type="NCBI Taxonomy" id="2547451"/>
    <lineage>
        <taxon>Bacteria</taxon>
        <taxon>Bacillati</taxon>
        <taxon>Cyanobacteriota</taxon>
        <taxon>Cyanophyceae</taxon>
        <taxon>Leptolyngbyales</taxon>
        <taxon>Leptolyngbyaceae</taxon>
        <taxon>Leptolyngbya group</taxon>
        <taxon>Leptolyngbya</taxon>
    </lineage>
</organism>
<accession>A0AA96WEH8</accession>
<dbReference type="PANTHER" id="PTHR33451">
    <property type="entry name" value="MALATE-2H(+)/NA(+)-LACTATE ANTIPORTER"/>
    <property type="match status" value="1"/>
</dbReference>
<keyword evidence="2" id="KW-0813">Transport</keyword>
<dbReference type="EMBL" id="CP053586">
    <property type="protein sequence ID" value="WNZ23843.1"/>
    <property type="molecule type" value="Genomic_DNA"/>
</dbReference>
<evidence type="ECO:0000256" key="5">
    <source>
        <dbReference type="ARBA" id="ARBA00022692"/>
    </source>
</evidence>
<feature type="transmembrane region" description="Helical" evidence="9">
    <location>
        <begin position="66"/>
        <end position="91"/>
    </location>
</feature>
<comment type="subcellular location">
    <subcellularLocation>
        <location evidence="1">Cell membrane</location>
        <topology evidence="1">Multi-pass membrane protein</topology>
    </subcellularLocation>
</comment>
<name>A0AA96WEH8_9CYAN</name>
<keyword evidence="5 9" id="KW-0812">Transmembrane</keyword>
<reference evidence="11" key="1">
    <citation type="submission" date="2020-05" db="EMBL/GenBank/DDBJ databases">
        <authorList>
            <person name="Zhu T."/>
            <person name="Keshari N."/>
            <person name="Lu X."/>
        </authorList>
    </citation>
    <scope>NUCLEOTIDE SEQUENCE</scope>
    <source>
        <strain evidence="11">NK1-12</strain>
    </source>
</reference>
<evidence type="ECO:0000256" key="1">
    <source>
        <dbReference type="ARBA" id="ARBA00004651"/>
    </source>
</evidence>
<dbReference type="Pfam" id="PF03553">
    <property type="entry name" value="Na_H_antiporter"/>
    <property type="match status" value="1"/>
</dbReference>
<sequence length="446" mass="47952">MDLLFALLTSFVLLIVSVVNGVFIVYPLFCTLIILSLVLMRKGFSIAALGQMAIQGSRKAWPVFSILLLIGAVTSTWMAAGTVPAIVYYGIQLINPHWFILASFLLTSLVSVLIGTSFGAASTIGLALMIMAKGGEANPHLVAGAVIAGAYVGDRCSPMSSSAHLVAAITGTDLYANLKNMVKTGLLPFGLACLLYAGLSWLYPVATSNRSLTTELKQFFDLNGLVLLPALMILVLALCRVEVKRSMLISTGVAITLAVFHQHYSFWQVLRFALLGFRLDADTPIQAILIGGGIVSMAKVCSIVLISTAISGLLAGTNALQGIEQLLKSAQSRLAIFLNTVLVGIAASAFGCTQAIGILLTEHLVRQQYATSSKDPTELALDLENTVVVLAPLVPWNIAGLVPATVLMTDWRFIPFAFYLYLIPLVVMLQLWFKPNSMRPSQQNFR</sequence>
<evidence type="ECO:0000256" key="3">
    <source>
        <dbReference type="ARBA" id="ARBA00022449"/>
    </source>
</evidence>
<dbReference type="PANTHER" id="PTHR33451:SF3">
    <property type="entry name" value="MALATE-2H(+)_NA(+)-LACTATE ANTIPORTER"/>
    <property type="match status" value="1"/>
</dbReference>
<dbReference type="InterPro" id="IPR052180">
    <property type="entry name" value="NhaC_Na-H+_Antiporter"/>
</dbReference>
<feature type="transmembrane region" description="Helical" evidence="9">
    <location>
        <begin position="185"/>
        <end position="203"/>
    </location>
</feature>